<evidence type="ECO:0000313" key="18">
    <source>
        <dbReference type="Proteomes" id="UP000199065"/>
    </source>
</evidence>
<evidence type="ECO:0000313" key="17">
    <source>
        <dbReference type="EMBL" id="SFG35777.1"/>
    </source>
</evidence>
<sequence>MEIRQQIWHGLEDVPADLVASVVTIGVFDGVHRGHRTLIDRAIQRARELNVPSVLATFDPHPLSVVRPQNVPPMLSTVDDRARLAHELGINAVLAFRFTKEMAALSPEEFFSSVLVDTLKVKAVVVGENFTFGHKAAGTTDTLRELGERYGVEIDVLPLLNDGPQRVSSSEIRGLLNHGDLTKAAEALGRPYSVCGEIVRGAGRGGKELGYPTANQYFPDSVALPGDGVYAGWFEIVDAKGPTGDMEEGVAYPAAISIGTNPTFGDERRSVESFVLDRDADLYGRIARVTFVEKLRDMHKFHGVEELLDAIGADVEATRKALGA</sequence>
<dbReference type="NCBIfam" id="NF004160">
    <property type="entry name" value="PRK05627.1-3"/>
    <property type="match status" value="1"/>
</dbReference>
<dbReference type="SUPFAM" id="SSF82114">
    <property type="entry name" value="Riboflavin kinase-like"/>
    <property type="match status" value="1"/>
</dbReference>
<dbReference type="UniPathway" id="UPA00276">
    <property type="reaction ID" value="UER00406"/>
</dbReference>
<dbReference type="GO" id="GO:0005524">
    <property type="term" value="F:ATP binding"/>
    <property type="evidence" value="ECO:0007669"/>
    <property type="project" value="UniProtKB-UniRule"/>
</dbReference>
<dbReference type="STRING" id="185761.SAMN05660282_00635"/>
<keyword evidence="6 15" id="KW-0808">Transferase</keyword>
<evidence type="ECO:0000256" key="14">
    <source>
        <dbReference type="ARBA" id="ARBA00049494"/>
    </source>
</evidence>
<dbReference type="Proteomes" id="UP000199065">
    <property type="component" value="Unassembled WGS sequence"/>
</dbReference>
<evidence type="ECO:0000256" key="8">
    <source>
        <dbReference type="ARBA" id="ARBA00022741"/>
    </source>
</evidence>
<evidence type="ECO:0000256" key="4">
    <source>
        <dbReference type="ARBA" id="ARBA00022630"/>
    </source>
</evidence>
<dbReference type="PANTHER" id="PTHR22749">
    <property type="entry name" value="RIBOFLAVIN KINASE/FMN ADENYLYLTRANSFERASE"/>
    <property type="match status" value="1"/>
</dbReference>
<evidence type="ECO:0000256" key="13">
    <source>
        <dbReference type="ARBA" id="ARBA00047880"/>
    </source>
</evidence>
<dbReference type="GO" id="GO:0006747">
    <property type="term" value="P:FAD biosynthetic process"/>
    <property type="evidence" value="ECO:0007669"/>
    <property type="project" value="UniProtKB-UniRule"/>
</dbReference>
<keyword evidence="12" id="KW-0511">Multifunctional enzyme</keyword>
<dbReference type="FunFam" id="2.40.30.30:FF:000003">
    <property type="entry name" value="Riboflavin biosynthesis protein"/>
    <property type="match status" value="1"/>
</dbReference>
<keyword evidence="7 15" id="KW-0548">Nucleotidyltransferase</keyword>
<comment type="catalytic activity">
    <reaction evidence="14 15">
        <text>FMN + ATP + H(+) = FAD + diphosphate</text>
        <dbReference type="Rhea" id="RHEA:17237"/>
        <dbReference type="ChEBI" id="CHEBI:15378"/>
        <dbReference type="ChEBI" id="CHEBI:30616"/>
        <dbReference type="ChEBI" id="CHEBI:33019"/>
        <dbReference type="ChEBI" id="CHEBI:57692"/>
        <dbReference type="ChEBI" id="CHEBI:58210"/>
        <dbReference type="EC" id="2.7.7.2"/>
    </reaction>
</comment>
<comment type="similarity">
    <text evidence="15">Belongs to the ribF family.</text>
</comment>
<keyword evidence="8 15" id="KW-0547">Nucleotide-binding</keyword>
<dbReference type="InterPro" id="IPR014729">
    <property type="entry name" value="Rossmann-like_a/b/a_fold"/>
</dbReference>
<dbReference type="RefSeq" id="WP_395890713.1">
    <property type="nucleotide sequence ID" value="NZ_FOPJ01000003.1"/>
</dbReference>
<dbReference type="Gene3D" id="2.40.30.30">
    <property type="entry name" value="Riboflavin kinase-like"/>
    <property type="match status" value="1"/>
</dbReference>
<dbReference type="PIRSF" id="PIRSF004491">
    <property type="entry name" value="FAD_Synth"/>
    <property type="match status" value="1"/>
</dbReference>
<reference evidence="17 18" key="1">
    <citation type="submission" date="2016-10" db="EMBL/GenBank/DDBJ databases">
        <authorList>
            <person name="de Groot N.N."/>
        </authorList>
    </citation>
    <scope>NUCLEOTIDE SEQUENCE [LARGE SCALE GENOMIC DNA]</scope>
    <source>
        <strain>J11</strain>
        <strain evidence="18">PG 39</strain>
    </source>
</reference>
<name>A0A1I2RB16_9CORY</name>
<keyword evidence="5 15" id="KW-0288">FMN</keyword>
<dbReference type="FunFam" id="3.40.50.620:FF:000021">
    <property type="entry name" value="Riboflavin biosynthesis protein"/>
    <property type="match status" value="1"/>
</dbReference>
<dbReference type="InterPro" id="IPR023468">
    <property type="entry name" value="Riboflavin_kinase"/>
</dbReference>
<dbReference type="InterPro" id="IPR002606">
    <property type="entry name" value="Riboflavin_kinase_bac"/>
</dbReference>
<dbReference type="NCBIfam" id="TIGR00083">
    <property type="entry name" value="ribF"/>
    <property type="match status" value="1"/>
</dbReference>
<dbReference type="SMART" id="SM00904">
    <property type="entry name" value="Flavokinase"/>
    <property type="match status" value="1"/>
</dbReference>
<dbReference type="GO" id="GO:0009398">
    <property type="term" value="P:FMN biosynthetic process"/>
    <property type="evidence" value="ECO:0007669"/>
    <property type="project" value="UniProtKB-UniRule"/>
</dbReference>
<dbReference type="GO" id="GO:0008531">
    <property type="term" value="F:riboflavin kinase activity"/>
    <property type="evidence" value="ECO:0007669"/>
    <property type="project" value="UniProtKB-UniRule"/>
</dbReference>
<evidence type="ECO:0000256" key="7">
    <source>
        <dbReference type="ARBA" id="ARBA00022695"/>
    </source>
</evidence>
<keyword evidence="11 15" id="KW-0067">ATP-binding</keyword>
<keyword evidence="9 15" id="KW-0418">Kinase</keyword>
<organism evidence="17 18">
    <name type="scientific">Corynebacterium spheniscorum</name>
    <dbReference type="NCBI Taxonomy" id="185761"/>
    <lineage>
        <taxon>Bacteria</taxon>
        <taxon>Bacillati</taxon>
        <taxon>Actinomycetota</taxon>
        <taxon>Actinomycetes</taxon>
        <taxon>Mycobacteriales</taxon>
        <taxon>Corynebacteriaceae</taxon>
        <taxon>Corynebacterium</taxon>
    </lineage>
</organism>
<keyword evidence="4 15" id="KW-0285">Flavoprotein</keyword>
<keyword evidence="10 15" id="KW-0274">FAD</keyword>
<dbReference type="CDD" id="cd02064">
    <property type="entry name" value="FAD_synthetase_N"/>
    <property type="match status" value="1"/>
</dbReference>
<comment type="catalytic activity">
    <reaction evidence="13 15">
        <text>riboflavin + ATP = FMN + ADP + H(+)</text>
        <dbReference type="Rhea" id="RHEA:14357"/>
        <dbReference type="ChEBI" id="CHEBI:15378"/>
        <dbReference type="ChEBI" id="CHEBI:30616"/>
        <dbReference type="ChEBI" id="CHEBI:57986"/>
        <dbReference type="ChEBI" id="CHEBI:58210"/>
        <dbReference type="ChEBI" id="CHEBI:456216"/>
        <dbReference type="EC" id="2.7.1.26"/>
    </reaction>
</comment>
<comment type="pathway">
    <text evidence="2 15">Cofactor biosynthesis; FAD biosynthesis; FAD from FMN: step 1/1.</text>
</comment>
<dbReference type="UniPathway" id="UPA00277">
    <property type="reaction ID" value="UER00407"/>
</dbReference>
<evidence type="ECO:0000256" key="11">
    <source>
        <dbReference type="ARBA" id="ARBA00022840"/>
    </source>
</evidence>
<dbReference type="Pfam" id="PF06574">
    <property type="entry name" value="FAD_syn"/>
    <property type="match status" value="1"/>
</dbReference>
<dbReference type="EC" id="2.7.7.2" evidence="15"/>
<evidence type="ECO:0000256" key="15">
    <source>
        <dbReference type="PIRNR" id="PIRNR004491"/>
    </source>
</evidence>
<evidence type="ECO:0000256" key="3">
    <source>
        <dbReference type="ARBA" id="ARBA00005201"/>
    </source>
</evidence>
<proteinExistence type="inferred from homology"/>
<evidence type="ECO:0000256" key="5">
    <source>
        <dbReference type="ARBA" id="ARBA00022643"/>
    </source>
</evidence>
<dbReference type="EC" id="2.7.1.26" evidence="15"/>
<gene>
    <name evidence="17" type="ORF">SAMN05660282_00635</name>
</gene>
<feature type="domain" description="Riboflavin kinase" evidence="16">
    <location>
        <begin position="187"/>
        <end position="323"/>
    </location>
</feature>
<dbReference type="SUPFAM" id="SSF52374">
    <property type="entry name" value="Nucleotidylyl transferase"/>
    <property type="match status" value="1"/>
</dbReference>
<evidence type="ECO:0000256" key="2">
    <source>
        <dbReference type="ARBA" id="ARBA00004726"/>
    </source>
</evidence>
<evidence type="ECO:0000256" key="1">
    <source>
        <dbReference type="ARBA" id="ARBA00002121"/>
    </source>
</evidence>
<dbReference type="InterPro" id="IPR023465">
    <property type="entry name" value="Riboflavin_kinase_dom_sf"/>
</dbReference>
<protein>
    <recommendedName>
        <fullName evidence="15">Riboflavin biosynthesis protein</fullName>
    </recommendedName>
    <domain>
        <recommendedName>
            <fullName evidence="15">Riboflavin kinase</fullName>
            <ecNumber evidence="15">2.7.1.26</ecNumber>
        </recommendedName>
        <alternativeName>
            <fullName evidence="15">Flavokinase</fullName>
        </alternativeName>
    </domain>
    <domain>
        <recommendedName>
            <fullName evidence="15">FMN adenylyltransferase</fullName>
            <ecNumber evidence="15">2.7.7.2</ecNumber>
        </recommendedName>
        <alternativeName>
            <fullName evidence="15">FAD pyrophosphorylase</fullName>
        </alternativeName>
        <alternativeName>
            <fullName evidence="15">FAD synthase</fullName>
        </alternativeName>
    </domain>
</protein>
<dbReference type="GO" id="GO:0009231">
    <property type="term" value="P:riboflavin biosynthetic process"/>
    <property type="evidence" value="ECO:0007669"/>
    <property type="project" value="InterPro"/>
</dbReference>
<dbReference type="AlphaFoldDB" id="A0A1I2RB16"/>
<dbReference type="GO" id="GO:0003919">
    <property type="term" value="F:FMN adenylyltransferase activity"/>
    <property type="evidence" value="ECO:0007669"/>
    <property type="project" value="UniProtKB-UniRule"/>
</dbReference>
<evidence type="ECO:0000259" key="16">
    <source>
        <dbReference type="SMART" id="SM00904"/>
    </source>
</evidence>
<dbReference type="Gene3D" id="3.40.50.620">
    <property type="entry name" value="HUPs"/>
    <property type="match status" value="1"/>
</dbReference>
<dbReference type="EMBL" id="FOPJ01000003">
    <property type="protein sequence ID" value="SFG35777.1"/>
    <property type="molecule type" value="Genomic_DNA"/>
</dbReference>
<accession>A0A1I2RB16</accession>
<comment type="function">
    <text evidence="1">Catalyzes the phosphorylation of riboflavin to FMN followed by the adenylation of FMN to FAD.</text>
</comment>
<evidence type="ECO:0000256" key="12">
    <source>
        <dbReference type="ARBA" id="ARBA00023268"/>
    </source>
</evidence>
<keyword evidence="18" id="KW-1185">Reference proteome</keyword>
<evidence type="ECO:0000256" key="10">
    <source>
        <dbReference type="ARBA" id="ARBA00022827"/>
    </source>
</evidence>
<dbReference type="PANTHER" id="PTHR22749:SF6">
    <property type="entry name" value="RIBOFLAVIN KINASE"/>
    <property type="match status" value="1"/>
</dbReference>
<dbReference type="Pfam" id="PF01687">
    <property type="entry name" value="Flavokinase"/>
    <property type="match status" value="1"/>
</dbReference>
<evidence type="ECO:0000256" key="9">
    <source>
        <dbReference type="ARBA" id="ARBA00022777"/>
    </source>
</evidence>
<comment type="pathway">
    <text evidence="3 15">Cofactor biosynthesis; FMN biosynthesis; FMN from riboflavin (ATP route): step 1/1.</text>
</comment>
<evidence type="ECO:0000256" key="6">
    <source>
        <dbReference type="ARBA" id="ARBA00022679"/>
    </source>
</evidence>
<dbReference type="InterPro" id="IPR015865">
    <property type="entry name" value="Riboflavin_kinase_bac/euk"/>
</dbReference>
<dbReference type="InterPro" id="IPR015864">
    <property type="entry name" value="FAD_synthase"/>
</dbReference>